<reference evidence="9" key="1">
    <citation type="submission" date="2021-01" db="EMBL/GenBank/DDBJ databases">
        <authorList>
            <person name="Corre E."/>
            <person name="Pelletier E."/>
            <person name="Niang G."/>
            <person name="Scheremetjew M."/>
            <person name="Finn R."/>
            <person name="Kale V."/>
            <person name="Holt S."/>
            <person name="Cochrane G."/>
            <person name="Meng A."/>
            <person name="Brown T."/>
            <person name="Cohen L."/>
        </authorList>
    </citation>
    <scope>NUCLEOTIDE SEQUENCE</scope>
    <source>
        <strain evidence="9">CCMP1510</strain>
    </source>
</reference>
<evidence type="ECO:0000256" key="2">
    <source>
        <dbReference type="ARBA" id="ARBA00022679"/>
    </source>
</evidence>
<keyword evidence="6 7" id="KW-0012">Acyltransferase</keyword>
<comment type="domain">
    <text evidence="7">The DHHC domain is required for palmitoyltransferase activity.</text>
</comment>
<dbReference type="Pfam" id="PF01529">
    <property type="entry name" value="DHHC"/>
    <property type="match status" value="1"/>
</dbReference>
<keyword evidence="3 7" id="KW-0812">Transmembrane</keyword>
<evidence type="ECO:0000259" key="8">
    <source>
        <dbReference type="Pfam" id="PF01529"/>
    </source>
</evidence>
<evidence type="ECO:0000256" key="6">
    <source>
        <dbReference type="ARBA" id="ARBA00023315"/>
    </source>
</evidence>
<feature type="transmembrane region" description="Helical" evidence="7">
    <location>
        <begin position="175"/>
        <end position="195"/>
    </location>
</feature>
<feature type="transmembrane region" description="Helical" evidence="7">
    <location>
        <begin position="21"/>
        <end position="44"/>
    </location>
</feature>
<evidence type="ECO:0000256" key="3">
    <source>
        <dbReference type="ARBA" id="ARBA00022692"/>
    </source>
</evidence>
<keyword evidence="2 7" id="KW-0808">Transferase</keyword>
<comment type="catalytic activity">
    <reaction evidence="7">
        <text>L-cysteinyl-[protein] + hexadecanoyl-CoA = S-hexadecanoyl-L-cysteinyl-[protein] + CoA</text>
        <dbReference type="Rhea" id="RHEA:36683"/>
        <dbReference type="Rhea" id="RHEA-COMP:10131"/>
        <dbReference type="Rhea" id="RHEA-COMP:11032"/>
        <dbReference type="ChEBI" id="CHEBI:29950"/>
        <dbReference type="ChEBI" id="CHEBI:57287"/>
        <dbReference type="ChEBI" id="CHEBI:57379"/>
        <dbReference type="ChEBI" id="CHEBI:74151"/>
        <dbReference type="EC" id="2.3.1.225"/>
    </reaction>
</comment>
<evidence type="ECO:0000256" key="4">
    <source>
        <dbReference type="ARBA" id="ARBA00022989"/>
    </source>
</evidence>
<dbReference type="PROSITE" id="PS50216">
    <property type="entry name" value="DHHC"/>
    <property type="match status" value="1"/>
</dbReference>
<accession>A0A7S3K509</accession>
<organism evidence="9">
    <name type="scientific">Aureoumbra lagunensis</name>
    <dbReference type="NCBI Taxonomy" id="44058"/>
    <lineage>
        <taxon>Eukaryota</taxon>
        <taxon>Sar</taxon>
        <taxon>Stramenopiles</taxon>
        <taxon>Ochrophyta</taxon>
        <taxon>Pelagophyceae</taxon>
        <taxon>Pelagomonadales</taxon>
        <taxon>Aureoumbra</taxon>
    </lineage>
</organism>
<keyword evidence="5 7" id="KW-0472">Membrane</keyword>
<evidence type="ECO:0000256" key="1">
    <source>
        <dbReference type="ARBA" id="ARBA00004141"/>
    </source>
</evidence>
<dbReference type="GO" id="GO:0016020">
    <property type="term" value="C:membrane"/>
    <property type="evidence" value="ECO:0007669"/>
    <property type="project" value="UniProtKB-SubCell"/>
</dbReference>
<keyword evidence="4 7" id="KW-1133">Transmembrane helix</keyword>
<evidence type="ECO:0000256" key="7">
    <source>
        <dbReference type="RuleBase" id="RU079119"/>
    </source>
</evidence>
<dbReference type="AlphaFoldDB" id="A0A7S3K509"/>
<gene>
    <name evidence="9" type="ORF">ALAG00032_LOCUS14417</name>
</gene>
<feature type="transmembrane region" description="Helical" evidence="7">
    <location>
        <begin position="50"/>
        <end position="68"/>
    </location>
</feature>
<protein>
    <recommendedName>
        <fullName evidence="7">Palmitoyltransferase</fullName>
        <ecNumber evidence="7">2.3.1.225</ecNumber>
    </recommendedName>
</protein>
<name>A0A7S3K509_9STRA</name>
<evidence type="ECO:0000256" key="5">
    <source>
        <dbReference type="ARBA" id="ARBA00023136"/>
    </source>
</evidence>
<feature type="transmembrane region" description="Helical" evidence="7">
    <location>
        <begin position="142"/>
        <end position="163"/>
    </location>
</feature>
<dbReference type="InterPro" id="IPR039859">
    <property type="entry name" value="PFA4/ZDH16/20/ERF2-like"/>
</dbReference>
<comment type="similarity">
    <text evidence="7">Belongs to the DHHC palmitoyltransferase family.</text>
</comment>
<dbReference type="GO" id="GO:0019706">
    <property type="term" value="F:protein-cysteine S-palmitoyltransferase activity"/>
    <property type="evidence" value="ECO:0007669"/>
    <property type="project" value="UniProtKB-EC"/>
</dbReference>
<comment type="subcellular location">
    <subcellularLocation>
        <location evidence="1">Membrane</location>
        <topology evidence="1">Multi-pass membrane protein</topology>
    </subcellularLocation>
</comment>
<evidence type="ECO:0000313" key="9">
    <source>
        <dbReference type="EMBL" id="CAE0373616.1"/>
    </source>
</evidence>
<dbReference type="EC" id="2.3.1.225" evidence="7"/>
<sequence length="289" mass="32771">MARLFSTSPDGMFWCNSSPDGWTIINVIGAYILTLYADLAIVMFCLVWKEWYYLHAILFLIASFLALWSHTKTMMTNPGAVPENAQPMNNNENGYCTKCDAFKPKSAYHCSKCKRCIVRMDHHCPYTNNCVGAHNQKFMILFLLYCNIQALYAIGLCVYYGSISKAFLERNIYNWLQRIAAFCFFFDGVLTLSFTGEMMRRQILSIYTGVGTIDRLKLAKGKKIAGGTPLPLSAIFGIDFPLLWLFPFDPFFENPEQILGFRQPKNLETPAVSSAETPLLATSLQEDTI</sequence>
<dbReference type="InterPro" id="IPR001594">
    <property type="entry name" value="Palmitoyltrfase_DHHC"/>
</dbReference>
<proteinExistence type="inferred from homology"/>
<dbReference type="EMBL" id="HBIJ01022123">
    <property type="protein sequence ID" value="CAE0373616.1"/>
    <property type="molecule type" value="Transcribed_RNA"/>
</dbReference>
<dbReference type="PANTHER" id="PTHR12246">
    <property type="entry name" value="PALMITOYLTRANSFERASE ZDHHC16"/>
    <property type="match status" value="1"/>
</dbReference>
<feature type="domain" description="Palmitoyltransferase DHHC" evidence="8">
    <location>
        <begin position="90"/>
        <end position="217"/>
    </location>
</feature>